<dbReference type="RefSeq" id="WP_203384145.1">
    <property type="nucleotide sequence ID" value="NZ_JAENHP010000044.1"/>
</dbReference>
<dbReference type="InterPro" id="IPR007278">
    <property type="entry name" value="DUF397"/>
</dbReference>
<evidence type="ECO:0000313" key="3">
    <source>
        <dbReference type="Proteomes" id="UP000632138"/>
    </source>
</evidence>
<protein>
    <submittedName>
        <fullName evidence="2">DUF397 domain-containing protein</fullName>
    </submittedName>
</protein>
<comment type="caution">
    <text evidence="2">The sequence shown here is derived from an EMBL/GenBank/DDBJ whole genome shotgun (WGS) entry which is preliminary data.</text>
</comment>
<sequence>MLAKHFGDAGGEWLRSRSCVGEGNCVELLASVDGSKIHMRNSTMPGTTLSFDAIEWRNFIDAIKAGELPLTR</sequence>
<dbReference type="EMBL" id="JAENHP010000044">
    <property type="protein sequence ID" value="MBM2623795.1"/>
    <property type="molecule type" value="Genomic_DNA"/>
</dbReference>
<dbReference type="Pfam" id="PF04149">
    <property type="entry name" value="DUF397"/>
    <property type="match status" value="1"/>
</dbReference>
<keyword evidence="3" id="KW-1185">Reference proteome</keyword>
<reference evidence="2 3" key="1">
    <citation type="submission" date="2021-01" db="EMBL/GenBank/DDBJ databases">
        <title>Actinoplanes sp. nov. LDG1-06 isolated from lichen.</title>
        <authorList>
            <person name="Saeng-In P."/>
            <person name="Phongsopitanun W."/>
            <person name="Kanchanasin P."/>
            <person name="Yuki M."/>
            <person name="Kudo T."/>
            <person name="Ohkuma M."/>
            <person name="Tanasupawat S."/>
        </authorList>
    </citation>
    <scope>NUCLEOTIDE SEQUENCE [LARGE SCALE GENOMIC DNA]</scope>
    <source>
        <strain evidence="2 3">LDG1-06</strain>
    </source>
</reference>
<proteinExistence type="predicted"/>
<evidence type="ECO:0000259" key="1">
    <source>
        <dbReference type="Pfam" id="PF04149"/>
    </source>
</evidence>
<feature type="domain" description="DUF397" evidence="1">
    <location>
        <begin position="12"/>
        <end position="64"/>
    </location>
</feature>
<organism evidence="2 3">
    <name type="scientific">Paractinoplanes ovalisporus</name>
    <dbReference type="NCBI Taxonomy" id="2810368"/>
    <lineage>
        <taxon>Bacteria</taxon>
        <taxon>Bacillati</taxon>
        <taxon>Actinomycetota</taxon>
        <taxon>Actinomycetes</taxon>
        <taxon>Micromonosporales</taxon>
        <taxon>Micromonosporaceae</taxon>
        <taxon>Paractinoplanes</taxon>
    </lineage>
</organism>
<gene>
    <name evidence="2" type="ORF">JIG36_50735</name>
</gene>
<name>A0ABS2AVB6_9ACTN</name>
<accession>A0ABS2AVB6</accession>
<evidence type="ECO:0000313" key="2">
    <source>
        <dbReference type="EMBL" id="MBM2623795.1"/>
    </source>
</evidence>
<dbReference type="Proteomes" id="UP000632138">
    <property type="component" value="Unassembled WGS sequence"/>
</dbReference>